<dbReference type="Gene3D" id="1.20.1270.180">
    <property type="match status" value="1"/>
</dbReference>
<gene>
    <name evidence="3" type="ORF">PQR62_16290</name>
</gene>
<evidence type="ECO:0000256" key="1">
    <source>
        <dbReference type="SAM" id="SignalP"/>
    </source>
</evidence>
<dbReference type="RefSeq" id="WP_408159042.1">
    <property type="nucleotide sequence ID" value="NZ_JAQQFM010000007.1"/>
</dbReference>
<sequence length="133" mass="14677">MKQVKQLVRYSLLLALSAFSAGAYAVDCNKPNTQADMNQCAAEDLNKADGELNQLYIALRSQLNVPQQNQIRDVQLAWIKYRDLSCRFESAHSAGGSAQGMVLQYCLTEKTKARAKELKSQLSCGEGDISCVK</sequence>
<dbReference type="Pfam" id="PF07007">
    <property type="entry name" value="LprI"/>
    <property type="match status" value="1"/>
</dbReference>
<evidence type="ECO:0000313" key="4">
    <source>
        <dbReference type="Proteomes" id="UP001629246"/>
    </source>
</evidence>
<proteinExistence type="predicted"/>
<evidence type="ECO:0000259" key="2">
    <source>
        <dbReference type="Pfam" id="PF07007"/>
    </source>
</evidence>
<reference evidence="3 4" key="1">
    <citation type="journal article" date="2024" name="Chem. Sci.">
        <title>Discovery of megapolipeptins by genome mining of a Burkholderiales bacteria collection.</title>
        <authorList>
            <person name="Paulo B.S."/>
            <person name="Recchia M.J.J."/>
            <person name="Lee S."/>
            <person name="Fergusson C.H."/>
            <person name="Romanowski S.B."/>
            <person name="Hernandez A."/>
            <person name="Krull N."/>
            <person name="Liu D.Y."/>
            <person name="Cavanagh H."/>
            <person name="Bos A."/>
            <person name="Gray C.A."/>
            <person name="Murphy B.T."/>
            <person name="Linington R.G."/>
            <person name="Eustaquio A.S."/>
        </authorList>
    </citation>
    <scope>NUCLEOTIDE SEQUENCE [LARGE SCALE GENOMIC DNA]</scope>
    <source>
        <strain evidence="3 4">RL21-008-BIB-A</strain>
    </source>
</reference>
<protein>
    <submittedName>
        <fullName evidence="3">Lysozyme inhibitor LprI family protein</fullName>
    </submittedName>
</protein>
<feature type="domain" description="Lysozyme inhibitor LprI-like N-terminal" evidence="2">
    <location>
        <begin position="29"/>
        <end position="118"/>
    </location>
</feature>
<name>A0ABW9AAD0_9BURK</name>
<feature type="signal peptide" evidence="1">
    <location>
        <begin position="1"/>
        <end position="25"/>
    </location>
</feature>
<dbReference type="InterPro" id="IPR009739">
    <property type="entry name" value="LprI-like_N"/>
</dbReference>
<accession>A0ABW9AAD0</accession>
<dbReference type="PANTHER" id="PTHR39176">
    <property type="entry name" value="PERIPLASMIC PROTEIN-RELATED"/>
    <property type="match status" value="1"/>
</dbReference>
<dbReference type="Proteomes" id="UP001629246">
    <property type="component" value="Unassembled WGS sequence"/>
</dbReference>
<evidence type="ECO:0000313" key="3">
    <source>
        <dbReference type="EMBL" id="MFL9925841.1"/>
    </source>
</evidence>
<dbReference type="EMBL" id="JAQQFM010000007">
    <property type="protein sequence ID" value="MFL9925841.1"/>
    <property type="molecule type" value="Genomic_DNA"/>
</dbReference>
<organism evidence="3 4">
    <name type="scientific">Herbaspirillum lusitanum</name>
    <dbReference type="NCBI Taxonomy" id="213312"/>
    <lineage>
        <taxon>Bacteria</taxon>
        <taxon>Pseudomonadati</taxon>
        <taxon>Pseudomonadota</taxon>
        <taxon>Betaproteobacteria</taxon>
        <taxon>Burkholderiales</taxon>
        <taxon>Oxalobacteraceae</taxon>
        <taxon>Herbaspirillum</taxon>
    </lineage>
</organism>
<keyword evidence="4" id="KW-1185">Reference proteome</keyword>
<comment type="caution">
    <text evidence="3">The sequence shown here is derived from an EMBL/GenBank/DDBJ whole genome shotgun (WGS) entry which is preliminary data.</text>
</comment>
<feature type="chain" id="PRO_5046206290" evidence="1">
    <location>
        <begin position="26"/>
        <end position="133"/>
    </location>
</feature>
<keyword evidence="1" id="KW-0732">Signal</keyword>
<dbReference type="PANTHER" id="PTHR39176:SF1">
    <property type="entry name" value="PERIPLASMIC PROTEIN"/>
    <property type="match status" value="1"/>
</dbReference>